<evidence type="ECO:0000256" key="6">
    <source>
        <dbReference type="SAM" id="Coils"/>
    </source>
</evidence>
<organism evidence="10 11">
    <name type="scientific">Peptoniphilus asaccharolyticus DSM 20463</name>
    <dbReference type="NCBI Taxonomy" id="573058"/>
    <lineage>
        <taxon>Bacteria</taxon>
        <taxon>Bacillati</taxon>
        <taxon>Bacillota</taxon>
        <taxon>Tissierellia</taxon>
        <taxon>Tissierellales</taxon>
        <taxon>Peptoniphilaceae</taxon>
        <taxon>Peptoniphilus</taxon>
    </lineage>
</organism>
<feature type="transmembrane region" description="Helical" evidence="8">
    <location>
        <begin position="885"/>
        <end position="908"/>
    </location>
</feature>
<evidence type="ECO:0000256" key="5">
    <source>
        <dbReference type="ARBA" id="ARBA00023136"/>
    </source>
</evidence>
<evidence type="ECO:0000256" key="3">
    <source>
        <dbReference type="ARBA" id="ARBA00022692"/>
    </source>
</evidence>
<dbReference type="Pfam" id="PF02687">
    <property type="entry name" value="FtsX"/>
    <property type="match status" value="1"/>
</dbReference>
<feature type="coiled-coil region" evidence="6">
    <location>
        <begin position="605"/>
        <end position="705"/>
    </location>
</feature>
<dbReference type="PANTHER" id="PTHR30287">
    <property type="entry name" value="MEMBRANE COMPONENT OF PREDICTED ABC SUPERFAMILY METABOLITE UPTAKE TRANSPORTER"/>
    <property type="match status" value="1"/>
</dbReference>
<keyword evidence="11" id="KW-1185">Reference proteome</keyword>
<evidence type="ECO:0000256" key="7">
    <source>
        <dbReference type="SAM" id="MobiDB-lite"/>
    </source>
</evidence>
<proteinExistence type="predicted"/>
<dbReference type="EMBL" id="FWWR01000017">
    <property type="protein sequence ID" value="SMB93654.1"/>
    <property type="molecule type" value="Genomic_DNA"/>
</dbReference>
<evidence type="ECO:0000256" key="1">
    <source>
        <dbReference type="ARBA" id="ARBA00004651"/>
    </source>
</evidence>
<dbReference type="STRING" id="573058.SAMN00017477_2108"/>
<keyword evidence="4 8" id="KW-1133">Transmembrane helix</keyword>
<feature type="transmembrane region" description="Helical" evidence="8">
    <location>
        <begin position="16"/>
        <end position="36"/>
    </location>
</feature>
<evidence type="ECO:0000313" key="11">
    <source>
        <dbReference type="Proteomes" id="UP000192368"/>
    </source>
</evidence>
<evidence type="ECO:0000256" key="2">
    <source>
        <dbReference type="ARBA" id="ARBA00022475"/>
    </source>
</evidence>
<keyword evidence="2" id="KW-1003">Cell membrane</keyword>
<keyword evidence="6" id="KW-0175">Coiled coil</keyword>
<reference evidence="11" key="1">
    <citation type="submission" date="2017-04" db="EMBL/GenBank/DDBJ databases">
        <authorList>
            <person name="Varghese N."/>
            <person name="Submissions S."/>
        </authorList>
    </citation>
    <scope>NUCLEOTIDE SEQUENCE [LARGE SCALE GENOMIC DNA]</scope>
    <source>
        <strain evidence="11">DSM 20463</strain>
    </source>
</reference>
<protein>
    <submittedName>
        <fullName evidence="10">Putative ABC transport system permease protein</fullName>
    </submittedName>
</protein>
<feature type="transmembrane region" description="Helical" evidence="8">
    <location>
        <begin position="839"/>
        <end position="857"/>
    </location>
</feature>
<comment type="subcellular location">
    <subcellularLocation>
        <location evidence="1">Cell membrane</location>
        <topology evidence="1">Multi-pass membrane protein</topology>
    </subcellularLocation>
</comment>
<evidence type="ECO:0000256" key="4">
    <source>
        <dbReference type="ARBA" id="ARBA00022989"/>
    </source>
</evidence>
<dbReference type="PANTHER" id="PTHR30287:SF1">
    <property type="entry name" value="INNER MEMBRANE PROTEIN"/>
    <property type="match status" value="1"/>
</dbReference>
<keyword evidence="3 8" id="KW-0812">Transmembrane</keyword>
<dbReference type="Gene3D" id="6.10.250.2200">
    <property type="match status" value="1"/>
</dbReference>
<feature type="domain" description="ABC3 transporter permease C-terminal" evidence="9">
    <location>
        <begin position="840"/>
        <end position="959"/>
    </location>
</feature>
<dbReference type="GO" id="GO:0005886">
    <property type="term" value="C:plasma membrane"/>
    <property type="evidence" value="ECO:0007669"/>
    <property type="project" value="UniProtKB-SubCell"/>
</dbReference>
<dbReference type="Gene3D" id="1.10.287.1490">
    <property type="match status" value="1"/>
</dbReference>
<name>A0A1W1VL18_PEPAS</name>
<accession>A0A1W1VL18</accession>
<dbReference type="InterPro" id="IPR038766">
    <property type="entry name" value="Membrane_comp_ABC_pdt"/>
</dbReference>
<dbReference type="AlphaFoldDB" id="A0A1W1VL18"/>
<keyword evidence="5 8" id="KW-0472">Membrane</keyword>
<evidence type="ECO:0000256" key="8">
    <source>
        <dbReference type="SAM" id="Phobius"/>
    </source>
</evidence>
<evidence type="ECO:0000313" key="10">
    <source>
        <dbReference type="EMBL" id="SMB93654.1"/>
    </source>
</evidence>
<dbReference type="RefSeq" id="WP_084231609.1">
    <property type="nucleotide sequence ID" value="NZ_FWWR01000017.1"/>
</dbReference>
<feature type="coiled-coil region" evidence="6">
    <location>
        <begin position="474"/>
        <end position="581"/>
    </location>
</feature>
<evidence type="ECO:0000259" key="9">
    <source>
        <dbReference type="Pfam" id="PF02687"/>
    </source>
</evidence>
<dbReference type="InterPro" id="IPR003838">
    <property type="entry name" value="ABC3_permease_C"/>
</dbReference>
<dbReference type="Proteomes" id="UP000192368">
    <property type="component" value="Unassembled WGS sequence"/>
</dbReference>
<gene>
    <name evidence="10" type="ORF">SAMN00017477_2108</name>
</gene>
<feature type="region of interest" description="Disordered" evidence="7">
    <location>
        <begin position="336"/>
        <end position="360"/>
    </location>
</feature>
<sequence length="1002" mass="113751">MKNIERDTLREIKNSLSRYISILIIVGLGVFVLVGLTSTGPTMRKNAEIKIKQENTEDILVSSVIGFEESDLDSIEAQEGVKELEYGFEVQLKEDTTGKLVSLFSMPYKIGKPTVLEGREIQNDKEILLDAKLRDNFKIGDVLNFRKESGFFGTEDEDKLANYTYEVVGFAESMSFVSNGTRGMSLEGLGEIHGFGYISPQNFNSEVKFAKLIYDETQSLDTSSKEYREALKPHINSLKIDFNLRPQKRYQDLQEDIKDKIATGEKDILDAEDKIKSGAEELEDGREKLLKGKKELRDGEDKLNRESETGLTKLKDAKDKLASSKVEIDKNEKTLKDGKDKLDSSEAELRDGKEKLDGGKREIDSANKKLKDGEIEYFEGEKKYERGSGELDASRKTLDQAKVQLEEGRRKLDEGLKKIETSKAKLESGEEKYRTGLEEYQAGEAQYKDGLEQLAKGLGTEANIDAIDRKLVENESYMKLVEKAVGEYKKVEKEIDGIGAAISQSESQLKNLEDEIVRLESEKNSLSNDDPRYAQIEAEIKSKQAEALALKAEIQVLKQNQQNILDLKKQFEDEISKLSKQYGGVDIVKDYDKILNELSVARAGVDKLKESRRELDKAAVQIEESKKKLELGRAQLEEGIKAAEEGEREYRENLEKFKTGEAKYEDGKRELTAARQKLDQARFEIEDGRQKLNSAKKQYDDSLEKYNDGKIKYEKGKSEYETGVERLKDGKKAYEDGLDKYSDAQREYNEKVGAGRAELESAKRKLYKSEADLIKGQNEFEEKKLEAEDKISKGKEDLEDAKRILGILKIPRYSITPRYSNAYLNEYLKDSNSVDKLSLVFPVFFFLIAMLVTFTTMTRMVEDNRINIGTYKALGYTASEISKKYFRYGGSAALIGGSIGALVGSYLLPRIIGNAYSTTTIFENNLVYYFYPWKILMSILVGLIFSAISALISVRKTLHEKTADLLRKKVPKGGNRILLERIPFIWNRMNFLSKVTARNIFR</sequence>
<feature type="transmembrane region" description="Helical" evidence="8">
    <location>
        <begin position="928"/>
        <end position="952"/>
    </location>
</feature>
<dbReference type="OrthoDB" id="5137249at2"/>